<keyword evidence="10 12" id="KW-0456">Lyase</keyword>
<feature type="domain" description="Uroporphyrinogen decarboxylase (URO-D)" evidence="14">
    <location>
        <begin position="25"/>
        <end position="34"/>
    </location>
</feature>
<dbReference type="FunFam" id="3.20.20.210:FF:000001">
    <property type="entry name" value="Uroporphyrinogen decarboxylase"/>
    <property type="match status" value="1"/>
</dbReference>
<accession>A0A5M3MTM6</accession>
<comment type="function">
    <text evidence="1">Catalyzes the decarboxylation of four acetate groups of uroporphyrinogen-III to yield coproporphyrinogen-III.</text>
</comment>
<comment type="caution">
    <text evidence="16">The sequence shown here is derived from an EMBL/GenBank/DDBJ whole genome shotgun (WGS) entry which is preliminary data.</text>
</comment>
<keyword evidence="9 12" id="KW-0210">Decarboxylase</keyword>
<dbReference type="GO" id="GO:0006782">
    <property type="term" value="P:protoporphyrinogen IX biosynthetic process"/>
    <property type="evidence" value="ECO:0007669"/>
    <property type="project" value="UniProtKB-UniPathway"/>
</dbReference>
<evidence type="ECO:0000256" key="4">
    <source>
        <dbReference type="ARBA" id="ARBA00009935"/>
    </source>
</evidence>
<reference evidence="17" key="1">
    <citation type="journal article" date="2012" name="Science">
        <title>The Paleozoic origin of enzymatic lignin decomposition reconstructed from 31 fungal genomes.</title>
        <authorList>
            <person name="Floudas D."/>
            <person name="Binder M."/>
            <person name="Riley R."/>
            <person name="Barry K."/>
            <person name="Blanchette R.A."/>
            <person name="Henrissat B."/>
            <person name="Martinez A.T."/>
            <person name="Otillar R."/>
            <person name="Spatafora J.W."/>
            <person name="Yadav J.S."/>
            <person name="Aerts A."/>
            <person name="Benoit I."/>
            <person name="Boyd A."/>
            <person name="Carlson A."/>
            <person name="Copeland A."/>
            <person name="Coutinho P.M."/>
            <person name="de Vries R.P."/>
            <person name="Ferreira P."/>
            <person name="Findley K."/>
            <person name="Foster B."/>
            <person name="Gaskell J."/>
            <person name="Glotzer D."/>
            <person name="Gorecki P."/>
            <person name="Heitman J."/>
            <person name="Hesse C."/>
            <person name="Hori C."/>
            <person name="Igarashi K."/>
            <person name="Jurgens J.A."/>
            <person name="Kallen N."/>
            <person name="Kersten P."/>
            <person name="Kohler A."/>
            <person name="Kuees U."/>
            <person name="Kumar T.K.A."/>
            <person name="Kuo A."/>
            <person name="LaButti K."/>
            <person name="Larrondo L.F."/>
            <person name="Lindquist E."/>
            <person name="Ling A."/>
            <person name="Lombard V."/>
            <person name="Lucas S."/>
            <person name="Lundell T."/>
            <person name="Martin R."/>
            <person name="McLaughlin D.J."/>
            <person name="Morgenstern I."/>
            <person name="Morin E."/>
            <person name="Murat C."/>
            <person name="Nagy L.G."/>
            <person name="Nolan M."/>
            <person name="Ohm R.A."/>
            <person name="Patyshakuliyeva A."/>
            <person name="Rokas A."/>
            <person name="Ruiz-Duenas F.J."/>
            <person name="Sabat G."/>
            <person name="Salamov A."/>
            <person name="Samejima M."/>
            <person name="Schmutz J."/>
            <person name="Slot J.C."/>
            <person name="St John F."/>
            <person name="Stenlid J."/>
            <person name="Sun H."/>
            <person name="Sun S."/>
            <person name="Syed K."/>
            <person name="Tsang A."/>
            <person name="Wiebenga A."/>
            <person name="Young D."/>
            <person name="Pisabarro A."/>
            <person name="Eastwood D.C."/>
            <person name="Martin F."/>
            <person name="Cullen D."/>
            <person name="Grigoriev I.V."/>
            <person name="Hibbett D.S."/>
        </authorList>
    </citation>
    <scope>NUCLEOTIDE SEQUENCE [LARGE SCALE GENOMIC DNA]</scope>
    <source>
        <strain evidence="17">RWD-64-598 SS2</strain>
    </source>
</reference>
<evidence type="ECO:0000256" key="7">
    <source>
        <dbReference type="ARBA" id="ARBA00014308"/>
    </source>
</evidence>
<comment type="catalytic activity">
    <reaction evidence="12">
        <text>uroporphyrinogen III + 4 H(+) = coproporphyrinogen III + 4 CO2</text>
        <dbReference type="Rhea" id="RHEA:19865"/>
        <dbReference type="ChEBI" id="CHEBI:15378"/>
        <dbReference type="ChEBI" id="CHEBI:16526"/>
        <dbReference type="ChEBI" id="CHEBI:57308"/>
        <dbReference type="ChEBI" id="CHEBI:57309"/>
        <dbReference type="EC" id="4.1.1.37"/>
    </reaction>
</comment>
<dbReference type="NCBIfam" id="TIGR01464">
    <property type="entry name" value="hemE"/>
    <property type="match status" value="1"/>
</dbReference>
<dbReference type="Proteomes" id="UP000053558">
    <property type="component" value="Unassembled WGS sequence"/>
</dbReference>
<evidence type="ECO:0000256" key="9">
    <source>
        <dbReference type="ARBA" id="ARBA00022793"/>
    </source>
</evidence>
<evidence type="ECO:0000256" key="11">
    <source>
        <dbReference type="ARBA" id="ARBA00023244"/>
    </source>
</evidence>
<dbReference type="GO" id="GO:0004853">
    <property type="term" value="F:uroporphyrinogen decarboxylase activity"/>
    <property type="evidence" value="ECO:0007669"/>
    <property type="project" value="UniProtKB-EC"/>
</dbReference>
<dbReference type="CDD" id="cd00717">
    <property type="entry name" value="URO-D"/>
    <property type="match status" value="1"/>
</dbReference>
<dbReference type="RefSeq" id="XP_007768152.1">
    <property type="nucleotide sequence ID" value="XM_007769962.1"/>
</dbReference>
<evidence type="ECO:0000256" key="8">
    <source>
        <dbReference type="ARBA" id="ARBA00022490"/>
    </source>
</evidence>
<dbReference type="InterPro" id="IPR006361">
    <property type="entry name" value="Uroporphyrinogen_deCO2ase_HemE"/>
</dbReference>
<evidence type="ECO:0000313" key="16">
    <source>
        <dbReference type="EMBL" id="EIW82512.1"/>
    </source>
</evidence>
<keyword evidence="17" id="KW-1185">Reference proteome</keyword>
<evidence type="ECO:0000256" key="1">
    <source>
        <dbReference type="ARBA" id="ARBA00002448"/>
    </source>
</evidence>
<dbReference type="InterPro" id="IPR038071">
    <property type="entry name" value="UROD/MetE-like_sf"/>
</dbReference>
<dbReference type="EC" id="4.1.1.37" evidence="6 12"/>
<dbReference type="Gene3D" id="3.20.20.210">
    <property type="match status" value="1"/>
</dbReference>
<evidence type="ECO:0000256" key="2">
    <source>
        <dbReference type="ARBA" id="ARBA00004496"/>
    </source>
</evidence>
<dbReference type="OMA" id="LWLMRQA"/>
<dbReference type="HAMAP" id="MF_00218">
    <property type="entry name" value="URO_D"/>
    <property type="match status" value="1"/>
</dbReference>
<dbReference type="InterPro" id="IPR000257">
    <property type="entry name" value="Uroporphyrinogen_deCOase"/>
</dbReference>
<feature type="domain" description="Uroporphyrinogen decarboxylase (URO-D)" evidence="15">
    <location>
        <begin position="145"/>
        <end position="161"/>
    </location>
</feature>
<comment type="subunit">
    <text evidence="5">Homodimer.</text>
</comment>
<dbReference type="SUPFAM" id="SSF51726">
    <property type="entry name" value="UROD/MetE-like"/>
    <property type="match status" value="1"/>
</dbReference>
<dbReference type="PROSITE" id="PS00906">
    <property type="entry name" value="UROD_1"/>
    <property type="match status" value="1"/>
</dbReference>
<comment type="subcellular location">
    <subcellularLocation>
        <location evidence="2">Cytoplasm</location>
    </subcellularLocation>
</comment>
<protein>
    <recommendedName>
        <fullName evidence="7 12">Uroporphyrinogen decarboxylase</fullName>
        <ecNumber evidence="6 12">4.1.1.37</ecNumber>
    </recommendedName>
</protein>
<dbReference type="KEGG" id="cput:CONPUDRAFT_165094"/>
<dbReference type="UniPathway" id="UPA00251">
    <property type="reaction ID" value="UER00321"/>
</dbReference>
<keyword evidence="11 12" id="KW-0627">Porphyrin biosynthesis</keyword>
<evidence type="ECO:0000259" key="14">
    <source>
        <dbReference type="PROSITE" id="PS00906"/>
    </source>
</evidence>
<evidence type="ECO:0000259" key="15">
    <source>
        <dbReference type="PROSITE" id="PS00907"/>
    </source>
</evidence>
<organism evidence="16 17">
    <name type="scientific">Coniophora puteana (strain RWD-64-598)</name>
    <name type="common">Brown rot fungus</name>
    <dbReference type="NCBI Taxonomy" id="741705"/>
    <lineage>
        <taxon>Eukaryota</taxon>
        <taxon>Fungi</taxon>
        <taxon>Dikarya</taxon>
        <taxon>Basidiomycota</taxon>
        <taxon>Agaricomycotina</taxon>
        <taxon>Agaricomycetes</taxon>
        <taxon>Agaricomycetidae</taxon>
        <taxon>Boletales</taxon>
        <taxon>Coniophorineae</taxon>
        <taxon>Coniophoraceae</taxon>
        <taxon>Coniophora</taxon>
    </lineage>
</organism>
<dbReference type="AlphaFoldDB" id="A0A5M3MTM6"/>
<gene>
    <name evidence="16" type="ORF">CONPUDRAFT_165094</name>
</gene>
<evidence type="ECO:0000313" key="17">
    <source>
        <dbReference type="Proteomes" id="UP000053558"/>
    </source>
</evidence>
<dbReference type="EMBL" id="JH711577">
    <property type="protein sequence ID" value="EIW82512.1"/>
    <property type="molecule type" value="Genomic_DNA"/>
</dbReference>
<comment type="similarity">
    <text evidence="4 13">Belongs to the uroporphyrinogen decarboxylase family.</text>
</comment>
<dbReference type="GO" id="GO:0005829">
    <property type="term" value="C:cytosol"/>
    <property type="evidence" value="ECO:0007669"/>
    <property type="project" value="TreeGrafter"/>
</dbReference>
<dbReference type="OrthoDB" id="339900at2759"/>
<dbReference type="Pfam" id="PF01208">
    <property type="entry name" value="URO-D"/>
    <property type="match status" value="1"/>
</dbReference>
<dbReference type="PANTHER" id="PTHR21091:SF169">
    <property type="entry name" value="UROPORPHYRINOGEN DECARBOXYLASE"/>
    <property type="match status" value="1"/>
</dbReference>
<dbReference type="PANTHER" id="PTHR21091">
    <property type="entry name" value="METHYLTETRAHYDROFOLATE:HOMOCYSTEINE METHYLTRANSFERASE RELATED"/>
    <property type="match status" value="1"/>
</dbReference>
<name>A0A5M3MTM6_CONPW</name>
<sequence>MVEFPPLKNDRLLRAARGEPLDRAPVWVMRQAGRYLPEFRETRKNHDFFEICRTPELAKEVTIQPIDRYGDLLDAAIIFSDILVVPQAMGMEVIMNPGPHFPEPLDTPDDLKRLPETIDVDKELGYVYDAITLTRKELGGRVPLIGFCGAPWTLMAYMIEGGSSKTLQKSKTWLFKHPEESQKLLMRIADVCVTYLVGQARAGAQLLQVFDSNAGDLSPYDFTTFSLPSLKHIATKVKERLGSDAVPMTLFAKGASPTLAARGGYDVIGLDWTVDPRDVSTLPIEISLQGNLDPTVLYGGRDAIEREVRRMCDAFLAGGGGKPHRWIANLGHGITPGVDPEDMRWFLQCVQKYSAGSLD</sequence>
<evidence type="ECO:0000256" key="13">
    <source>
        <dbReference type="RuleBase" id="RU004169"/>
    </source>
</evidence>
<evidence type="ECO:0000256" key="12">
    <source>
        <dbReference type="RuleBase" id="RU000554"/>
    </source>
</evidence>
<comment type="pathway">
    <text evidence="3 12">Porphyrin-containing compound metabolism; protoporphyrin-IX biosynthesis; coproporphyrinogen-III from 5-aminolevulinate: step 4/4.</text>
</comment>
<keyword evidence="8" id="KW-0963">Cytoplasm</keyword>
<evidence type="ECO:0000256" key="6">
    <source>
        <dbReference type="ARBA" id="ARBA00012288"/>
    </source>
</evidence>
<dbReference type="PROSITE" id="PS00907">
    <property type="entry name" value="UROD_2"/>
    <property type="match status" value="1"/>
</dbReference>
<evidence type="ECO:0000256" key="10">
    <source>
        <dbReference type="ARBA" id="ARBA00023239"/>
    </source>
</evidence>
<dbReference type="GeneID" id="19205248"/>
<proteinExistence type="inferred from homology"/>
<evidence type="ECO:0000256" key="5">
    <source>
        <dbReference type="ARBA" id="ARBA00011738"/>
    </source>
</evidence>
<evidence type="ECO:0000256" key="3">
    <source>
        <dbReference type="ARBA" id="ARBA00004804"/>
    </source>
</evidence>